<accession>A0A8T1NC15</accession>
<evidence type="ECO:0000313" key="2">
    <source>
        <dbReference type="Proteomes" id="UP000811609"/>
    </source>
</evidence>
<dbReference type="EMBL" id="CM031823">
    <property type="protein sequence ID" value="KAG6627885.1"/>
    <property type="molecule type" value="Genomic_DNA"/>
</dbReference>
<evidence type="ECO:0000313" key="1">
    <source>
        <dbReference type="EMBL" id="KAG6627885.1"/>
    </source>
</evidence>
<keyword evidence="2" id="KW-1185">Reference proteome</keyword>
<protein>
    <submittedName>
        <fullName evidence="1">Uncharacterized protein</fullName>
    </submittedName>
</protein>
<gene>
    <name evidence="1" type="ORF">CIPAW_15G161000</name>
</gene>
<name>A0A8T1NC15_CARIL</name>
<dbReference type="Proteomes" id="UP000811609">
    <property type="component" value="Chromosome 15"/>
</dbReference>
<comment type="caution">
    <text evidence="1">The sequence shown here is derived from an EMBL/GenBank/DDBJ whole genome shotgun (WGS) entry which is preliminary data.</text>
</comment>
<sequence length="158" mass="17842">MIRKEVWASPSPLLYSGRRRFTSNAQHPASPICAQHPPSRLLCSGSHVAVEHPQPSTLRRRLLSSARQTTLQELGKFPSDWCNDGVLVSPSHLYGDAFGSDFPHVPFPNFTLFYLQCWNGQDSIVNIGYDEMHGVYGRVVSRGLLKDSLKMLLFLQRF</sequence>
<proteinExistence type="predicted"/>
<organism evidence="1 2">
    <name type="scientific">Carya illinoinensis</name>
    <name type="common">Pecan</name>
    <dbReference type="NCBI Taxonomy" id="32201"/>
    <lineage>
        <taxon>Eukaryota</taxon>
        <taxon>Viridiplantae</taxon>
        <taxon>Streptophyta</taxon>
        <taxon>Embryophyta</taxon>
        <taxon>Tracheophyta</taxon>
        <taxon>Spermatophyta</taxon>
        <taxon>Magnoliopsida</taxon>
        <taxon>eudicotyledons</taxon>
        <taxon>Gunneridae</taxon>
        <taxon>Pentapetalae</taxon>
        <taxon>rosids</taxon>
        <taxon>fabids</taxon>
        <taxon>Fagales</taxon>
        <taxon>Juglandaceae</taxon>
        <taxon>Carya</taxon>
    </lineage>
</organism>
<reference evidence="1" key="1">
    <citation type="submission" date="2020-12" db="EMBL/GenBank/DDBJ databases">
        <title>WGS assembly of Carya illinoinensis cv. Pawnee.</title>
        <authorList>
            <person name="Platts A."/>
            <person name="Shu S."/>
            <person name="Wright S."/>
            <person name="Barry K."/>
            <person name="Edger P."/>
            <person name="Pires J.C."/>
            <person name="Schmutz J."/>
        </authorList>
    </citation>
    <scope>NUCLEOTIDE SEQUENCE</scope>
    <source>
        <tissue evidence="1">Leaf</tissue>
    </source>
</reference>
<dbReference type="AlphaFoldDB" id="A0A8T1NC15"/>